<feature type="domain" description="NAC" evidence="6">
    <location>
        <begin position="10"/>
        <end position="163"/>
    </location>
</feature>
<dbReference type="GO" id="GO:0006355">
    <property type="term" value="P:regulation of DNA-templated transcription"/>
    <property type="evidence" value="ECO:0007669"/>
    <property type="project" value="InterPro"/>
</dbReference>
<keyword evidence="1" id="KW-0805">Transcription regulation</keyword>
<evidence type="ECO:0000313" key="7">
    <source>
        <dbReference type="EMBL" id="KAK4780490.1"/>
    </source>
</evidence>
<sequence>MKLQQPVRPQPVGYRFYPTEEELVSFYLWNKLDGRNEEDMHRVIPVLDIYEKEPSDLPRLAGEMCREDARQWFFFARRQERETNGGRISRSTASGYWKSTGSRRYVYSSDHRAIAVKKSMVFYEGRAPRGRKTKWKMNEYKAIGATMQPTIRHEFSVCLVYVESRSLRAFDLRPPREAAVSRVDERSRKDAAEANVSGGEMTCSYNRPESPRPLEDLWSISEELWNWEQLEVDSWL</sequence>
<organism evidence="7 8">
    <name type="scientific">Trapa incisa</name>
    <dbReference type="NCBI Taxonomy" id="236973"/>
    <lineage>
        <taxon>Eukaryota</taxon>
        <taxon>Viridiplantae</taxon>
        <taxon>Streptophyta</taxon>
        <taxon>Embryophyta</taxon>
        <taxon>Tracheophyta</taxon>
        <taxon>Spermatophyta</taxon>
        <taxon>Magnoliopsida</taxon>
        <taxon>eudicotyledons</taxon>
        <taxon>Gunneridae</taxon>
        <taxon>Pentapetalae</taxon>
        <taxon>rosids</taxon>
        <taxon>malvids</taxon>
        <taxon>Myrtales</taxon>
        <taxon>Lythraceae</taxon>
        <taxon>Trapa</taxon>
    </lineage>
</organism>
<keyword evidence="3" id="KW-0804">Transcription</keyword>
<dbReference type="InterPro" id="IPR003441">
    <property type="entry name" value="NAC-dom"/>
</dbReference>
<comment type="caution">
    <text evidence="7">The sequence shown here is derived from an EMBL/GenBank/DDBJ whole genome shotgun (WGS) entry which is preliminary data.</text>
</comment>
<accession>A0AAN7LFR3</accession>
<evidence type="ECO:0000259" key="6">
    <source>
        <dbReference type="PROSITE" id="PS51005"/>
    </source>
</evidence>
<feature type="region of interest" description="Disordered" evidence="5">
    <location>
        <begin position="186"/>
        <end position="208"/>
    </location>
</feature>
<evidence type="ECO:0000256" key="5">
    <source>
        <dbReference type="SAM" id="MobiDB-lite"/>
    </source>
</evidence>
<keyword evidence="2" id="KW-0238">DNA-binding</keyword>
<keyword evidence="8" id="KW-1185">Reference proteome</keyword>
<protein>
    <recommendedName>
        <fullName evidence="6">NAC domain-containing protein</fullName>
    </recommendedName>
</protein>
<dbReference type="AlphaFoldDB" id="A0AAN7LFR3"/>
<dbReference type="Pfam" id="PF02365">
    <property type="entry name" value="NAM"/>
    <property type="match status" value="1"/>
</dbReference>
<gene>
    <name evidence="7" type="ORF">SAY87_016596</name>
</gene>
<dbReference type="Gene3D" id="2.170.150.80">
    <property type="entry name" value="NAC domain"/>
    <property type="match status" value="1"/>
</dbReference>
<dbReference type="SUPFAM" id="SSF101941">
    <property type="entry name" value="NAC domain"/>
    <property type="match status" value="1"/>
</dbReference>
<dbReference type="PANTHER" id="PTHR31744">
    <property type="entry name" value="PROTEIN CUP-SHAPED COTYLEDON 2-RELATED"/>
    <property type="match status" value="1"/>
</dbReference>
<dbReference type="EMBL" id="JAXIOK010000001">
    <property type="protein sequence ID" value="KAK4780490.1"/>
    <property type="molecule type" value="Genomic_DNA"/>
</dbReference>
<reference evidence="7 8" key="1">
    <citation type="journal article" date="2023" name="Hortic Res">
        <title>Pangenome of water caltrop reveals structural variations and asymmetric subgenome divergence after allopolyploidization.</title>
        <authorList>
            <person name="Zhang X."/>
            <person name="Chen Y."/>
            <person name="Wang L."/>
            <person name="Yuan Y."/>
            <person name="Fang M."/>
            <person name="Shi L."/>
            <person name="Lu R."/>
            <person name="Comes H.P."/>
            <person name="Ma Y."/>
            <person name="Chen Y."/>
            <person name="Huang G."/>
            <person name="Zhou Y."/>
            <person name="Zheng Z."/>
            <person name="Qiu Y."/>
        </authorList>
    </citation>
    <scope>NUCLEOTIDE SEQUENCE [LARGE SCALE GENOMIC DNA]</scope>
    <source>
        <tissue evidence="7">Roots</tissue>
    </source>
</reference>
<evidence type="ECO:0000256" key="1">
    <source>
        <dbReference type="ARBA" id="ARBA00023015"/>
    </source>
</evidence>
<evidence type="ECO:0000256" key="2">
    <source>
        <dbReference type="ARBA" id="ARBA00023125"/>
    </source>
</evidence>
<evidence type="ECO:0000256" key="3">
    <source>
        <dbReference type="ARBA" id="ARBA00023163"/>
    </source>
</evidence>
<dbReference type="InterPro" id="IPR036093">
    <property type="entry name" value="NAC_dom_sf"/>
</dbReference>
<dbReference type="Proteomes" id="UP001345219">
    <property type="component" value="Chromosome 13"/>
</dbReference>
<proteinExistence type="predicted"/>
<keyword evidence="4" id="KW-0539">Nucleus</keyword>
<evidence type="ECO:0000313" key="8">
    <source>
        <dbReference type="Proteomes" id="UP001345219"/>
    </source>
</evidence>
<evidence type="ECO:0000256" key="4">
    <source>
        <dbReference type="ARBA" id="ARBA00023242"/>
    </source>
</evidence>
<dbReference type="PANTHER" id="PTHR31744:SF220">
    <property type="entry name" value="LOW QUALITY PROTEIN: NAC DOMAIN-CONTAINING PROTEIN 90-LIKE"/>
    <property type="match status" value="1"/>
</dbReference>
<dbReference type="PROSITE" id="PS51005">
    <property type="entry name" value="NAC"/>
    <property type="match status" value="1"/>
</dbReference>
<dbReference type="GO" id="GO:0003677">
    <property type="term" value="F:DNA binding"/>
    <property type="evidence" value="ECO:0007669"/>
    <property type="project" value="UniProtKB-KW"/>
</dbReference>
<name>A0AAN7LFR3_9MYRT</name>